<protein>
    <submittedName>
        <fullName evidence="8">Integral membrane protein</fullName>
    </submittedName>
</protein>
<comment type="subcellular location">
    <subcellularLocation>
        <location evidence="1">Cell membrane</location>
        <topology evidence="1">Multi-pass membrane protein</topology>
    </subcellularLocation>
</comment>
<evidence type="ECO:0000256" key="4">
    <source>
        <dbReference type="ARBA" id="ARBA00022989"/>
    </source>
</evidence>
<evidence type="ECO:0000256" key="1">
    <source>
        <dbReference type="ARBA" id="ARBA00004651"/>
    </source>
</evidence>
<keyword evidence="3 6" id="KW-0812">Transmembrane</keyword>
<accession>A0ABU1ZYZ0</accession>
<dbReference type="PANTHER" id="PTHR40077:SF2">
    <property type="entry name" value="MEMBRANE PROTEIN"/>
    <property type="match status" value="1"/>
</dbReference>
<proteinExistence type="predicted"/>
<reference evidence="8" key="1">
    <citation type="submission" date="2023-07" db="EMBL/GenBank/DDBJ databases">
        <title>Sequencing the genomes of 1000 actinobacteria strains.</title>
        <authorList>
            <person name="Klenk H.-P."/>
        </authorList>
    </citation>
    <scope>NUCLEOTIDE SEQUENCE</scope>
    <source>
        <strain evidence="8">DSM 107476</strain>
    </source>
</reference>
<dbReference type="Proteomes" id="UP001180840">
    <property type="component" value="Unassembled WGS sequence"/>
</dbReference>
<evidence type="ECO:0000256" key="5">
    <source>
        <dbReference type="ARBA" id="ARBA00023136"/>
    </source>
</evidence>
<dbReference type="RefSeq" id="WP_290195605.1">
    <property type="nucleotide sequence ID" value="NZ_CP047654.1"/>
</dbReference>
<keyword evidence="9" id="KW-1185">Reference proteome</keyword>
<dbReference type="PANTHER" id="PTHR40077">
    <property type="entry name" value="MEMBRANE PROTEIN-RELATED"/>
    <property type="match status" value="1"/>
</dbReference>
<gene>
    <name evidence="8" type="ORF">J2S39_001834</name>
</gene>
<evidence type="ECO:0000259" key="7">
    <source>
        <dbReference type="Pfam" id="PF12823"/>
    </source>
</evidence>
<evidence type="ECO:0000313" key="8">
    <source>
        <dbReference type="EMBL" id="MDR7330158.1"/>
    </source>
</evidence>
<sequence length="134" mass="15803">MTTDQTRKIRRVHPERKRRVRGALKFFSVSAWVTGIFLLLLVVRMVMQYILRMDIPEWATWVAILHGWAYIIFVIATFNLGLKARWEPKWWVTTVLGGVVPFLSFWVENNRRHEVVNKFQLDLPDHPEGTRSAA</sequence>
<evidence type="ECO:0000256" key="3">
    <source>
        <dbReference type="ARBA" id="ARBA00022692"/>
    </source>
</evidence>
<evidence type="ECO:0000256" key="2">
    <source>
        <dbReference type="ARBA" id="ARBA00022475"/>
    </source>
</evidence>
<dbReference type="Pfam" id="PF12823">
    <property type="entry name" value="DUF3817"/>
    <property type="match status" value="1"/>
</dbReference>
<keyword evidence="4 6" id="KW-1133">Transmembrane helix</keyword>
<keyword evidence="5 6" id="KW-0472">Membrane</keyword>
<evidence type="ECO:0000313" key="9">
    <source>
        <dbReference type="Proteomes" id="UP001180840"/>
    </source>
</evidence>
<keyword evidence="2" id="KW-1003">Cell membrane</keyword>
<comment type="caution">
    <text evidence="8">The sequence shown here is derived from an EMBL/GenBank/DDBJ whole genome shotgun (WGS) entry which is preliminary data.</text>
</comment>
<evidence type="ECO:0000256" key="6">
    <source>
        <dbReference type="SAM" id="Phobius"/>
    </source>
</evidence>
<dbReference type="InterPro" id="IPR023845">
    <property type="entry name" value="DUF3817_TM"/>
</dbReference>
<dbReference type="NCBIfam" id="TIGR03954">
    <property type="entry name" value="integ_memb_HG"/>
    <property type="match status" value="1"/>
</dbReference>
<dbReference type="EMBL" id="JAVDXZ010000001">
    <property type="protein sequence ID" value="MDR7330158.1"/>
    <property type="molecule type" value="Genomic_DNA"/>
</dbReference>
<name>A0ABU1ZYZ0_9CORY</name>
<organism evidence="8 9">
    <name type="scientific">Corynebacterium guangdongense</name>
    <dbReference type="NCBI Taxonomy" id="1783348"/>
    <lineage>
        <taxon>Bacteria</taxon>
        <taxon>Bacillati</taxon>
        <taxon>Actinomycetota</taxon>
        <taxon>Actinomycetes</taxon>
        <taxon>Mycobacteriales</taxon>
        <taxon>Corynebacteriaceae</taxon>
        <taxon>Corynebacterium</taxon>
    </lineage>
</organism>
<feature type="transmembrane region" description="Helical" evidence="6">
    <location>
        <begin position="26"/>
        <end position="46"/>
    </location>
</feature>
<feature type="transmembrane region" description="Helical" evidence="6">
    <location>
        <begin position="58"/>
        <end position="78"/>
    </location>
</feature>
<feature type="domain" description="DUF3817" evidence="7">
    <location>
        <begin position="24"/>
        <end position="111"/>
    </location>
</feature>